<feature type="domain" description="Fibronectin type-III" evidence="14">
    <location>
        <begin position="231"/>
        <end position="330"/>
    </location>
</feature>
<dbReference type="Pfam" id="PF00041">
    <property type="entry name" value="fn3"/>
    <property type="match status" value="3"/>
</dbReference>
<evidence type="ECO:0000256" key="2">
    <source>
        <dbReference type="ARBA" id="ARBA00022692"/>
    </source>
</evidence>
<reference evidence="15" key="1">
    <citation type="submission" date="2016-05" db="EMBL/GenBank/DDBJ databases">
        <authorList>
            <person name="Lavstsen T."/>
            <person name="Jespersen J.S."/>
        </authorList>
    </citation>
    <scope>NUCLEOTIDE SEQUENCE</scope>
    <source>
        <tissue evidence="15">Brain</tissue>
    </source>
</reference>
<evidence type="ECO:0000256" key="12">
    <source>
        <dbReference type="SAM" id="SignalP"/>
    </source>
</evidence>
<name>A0A1A8HWR5_NOTKU</name>
<evidence type="ECO:0000256" key="9">
    <source>
        <dbReference type="ARBA" id="ARBA00038203"/>
    </source>
</evidence>
<dbReference type="InterPro" id="IPR036179">
    <property type="entry name" value="Ig-like_dom_sf"/>
</dbReference>
<evidence type="ECO:0000256" key="1">
    <source>
        <dbReference type="ARBA" id="ARBA00004479"/>
    </source>
</evidence>
<proteinExistence type="inferred from homology"/>
<dbReference type="CDD" id="cd00063">
    <property type="entry name" value="FN3"/>
    <property type="match status" value="3"/>
</dbReference>
<dbReference type="GO" id="GO:0001786">
    <property type="term" value="F:phosphatidylserine binding"/>
    <property type="evidence" value="ECO:0007669"/>
    <property type="project" value="TreeGrafter"/>
</dbReference>
<dbReference type="SUPFAM" id="SSF49265">
    <property type="entry name" value="Fibronectin type III"/>
    <property type="match status" value="2"/>
</dbReference>
<feature type="domain" description="Fibronectin type-III" evidence="14">
    <location>
        <begin position="129"/>
        <end position="226"/>
    </location>
</feature>
<feature type="region of interest" description="Disordered" evidence="10">
    <location>
        <begin position="313"/>
        <end position="368"/>
    </location>
</feature>
<accession>A0A1A8HWR5</accession>
<dbReference type="Pfam" id="PF07686">
    <property type="entry name" value="V-set"/>
    <property type="match status" value="1"/>
</dbReference>
<dbReference type="InterPro" id="IPR007110">
    <property type="entry name" value="Ig-like_dom"/>
</dbReference>
<comment type="subcellular location">
    <subcellularLocation>
        <location evidence="1">Membrane</location>
        <topology evidence="1">Single-pass type I membrane protein</topology>
    </subcellularLocation>
</comment>
<evidence type="ECO:0000256" key="7">
    <source>
        <dbReference type="ARBA" id="ARBA00023180"/>
    </source>
</evidence>
<dbReference type="InterPro" id="IPR003599">
    <property type="entry name" value="Ig_sub"/>
</dbReference>
<keyword evidence="5 11" id="KW-0472">Membrane</keyword>
<keyword evidence="8" id="KW-0393">Immunoglobulin domain</keyword>
<dbReference type="SUPFAM" id="SSF48726">
    <property type="entry name" value="Immunoglobulin"/>
    <property type="match status" value="1"/>
</dbReference>
<protein>
    <submittedName>
        <fullName evidence="15">Uncharacterized protein</fullName>
    </submittedName>
</protein>
<dbReference type="PANTHER" id="PTHR46608">
    <property type="entry name" value="T-CELL IMMUNOGLOBULIN AND MUCIN DOMAIN-CONTAINING PROTEIN 4"/>
    <property type="match status" value="1"/>
</dbReference>
<feature type="transmembrane region" description="Helical" evidence="11">
    <location>
        <begin position="518"/>
        <end position="539"/>
    </location>
</feature>
<dbReference type="Gene3D" id="2.60.40.10">
    <property type="entry name" value="Immunoglobulins"/>
    <property type="match status" value="4"/>
</dbReference>
<evidence type="ECO:0000256" key="4">
    <source>
        <dbReference type="ARBA" id="ARBA00022989"/>
    </source>
</evidence>
<dbReference type="InterPro" id="IPR003961">
    <property type="entry name" value="FN3_dom"/>
</dbReference>
<feature type="compositionally biased region" description="Low complexity" evidence="10">
    <location>
        <begin position="334"/>
        <end position="357"/>
    </location>
</feature>
<feature type="chain" id="PRO_5008371515" evidence="12">
    <location>
        <begin position="20"/>
        <end position="569"/>
    </location>
</feature>
<dbReference type="EMBL" id="HAED01002702">
    <property type="protein sequence ID" value="SBQ88552.1"/>
    <property type="molecule type" value="Transcribed_RNA"/>
</dbReference>
<evidence type="ECO:0000259" key="13">
    <source>
        <dbReference type="PROSITE" id="PS50835"/>
    </source>
</evidence>
<keyword evidence="6" id="KW-1015">Disulfide bond</keyword>
<evidence type="ECO:0000256" key="10">
    <source>
        <dbReference type="SAM" id="MobiDB-lite"/>
    </source>
</evidence>
<evidence type="ECO:0000256" key="11">
    <source>
        <dbReference type="SAM" id="Phobius"/>
    </source>
</evidence>
<feature type="domain" description="Fibronectin type-III" evidence="14">
    <location>
        <begin position="393"/>
        <end position="489"/>
    </location>
</feature>
<feature type="signal peptide" evidence="12">
    <location>
        <begin position="1"/>
        <end position="19"/>
    </location>
</feature>
<keyword evidence="4 11" id="KW-1133">Transmembrane helix</keyword>
<keyword evidence="3 12" id="KW-0732">Signal</keyword>
<dbReference type="GO" id="GO:0060097">
    <property type="term" value="P:cytoskeletal rearrangement involved in phagocytosis, engulfment"/>
    <property type="evidence" value="ECO:0007669"/>
    <property type="project" value="TreeGrafter"/>
</dbReference>
<organism evidence="15">
    <name type="scientific">Nothobranchius kuhntae</name>
    <name type="common">Beira killifish</name>
    <dbReference type="NCBI Taxonomy" id="321403"/>
    <lineage>
        <taxon>Eukaryota</taxon>
        <taxon>Metazoa</taxon>
        <taxon>Chordata</taxon>
        <taxon>Craniata</taxon>
        <taxon>Vertebrata</taxon>
        <taxon>Euteleostomi</taxon>
        <taxon>Actinopterygii</taxon>
        <taxon>Neopterygii</taxon>
        <taxon>Teleostei</taxon>
        <taxon>Neoteleostei</taxon>
        <taxon>Acanthomorphata</taxon>
        <taxon>Ovalentaria</taxon>
        <taxon>Atherinomorphae</taxon>
        <taxon>Cyprinodontiformes</taxon>
        <taxon>Nothobranchiidae</taxon>
        <taxon>Nothobranchius</taxon>
    </lineage>
</organism>
<dbReference type="GO" id="GO:0016020">
    <property type="term" value="C:membrane"/>
    <property type="evidence" value="ECO:0007669"/>
    <property type="project" value="UniProtKB-SubCell"/>
</dbReference>
<keyword evidence="2 11" id="KW-0812">Transmembrane</keyword>
<dbReference type="InterPro" id="IPR013106">
    <property type="entry name" value="Ig_V-set"/>
</dbReference>
<dbReference type="InterPro" id="IPR013783">
    <property type="entry name" value="Ig-like_fold"/>
</dbReference>
<dbReference type="GO" id="GO:0043277">
    <property type="term" value="P:apoptotic cell clearance"/>
    <property type="evidence" value="ECO:0007669"/>
    <property type="project" value="TreeGrafter"/>
</dbReference>
<dbReference type="PRINTS" id="PR00014">
    <property type="entry name" value="FNTYPEIII"/>
</dbReference>
<evidence type="ECO:0000256" key="6">
    <source>
        <dbReference type="ARBA" id="ARBA00023157"/>
    </source>
</evidence>
<dbReference type="SMART" id="SM00060">
    <property type="entry name" value="FN3"/>
    <property type="match status" value="3"/>
</dbReference>
<dbReference type="AlphaFoldDB" id="A0A1A8HWR5"/>
<dbReference type="InterPro" id="IPR036116">
    <property type="entry name" value="FN3_sf"/>
</dbReference>
<dbReference type="SMART" id="SM00409">
    <property type="entry name" value="IG"/>
    <property type="match status" value="1"/>
</dbReference>
<evidence type="ECO:0000313" key="15">
    <source>
        <dbReference type="EMBL" id="SBQ88552.1"/>
    </source>
</evidence>
<keyword evidence="7" id="KW-0325">Glycoprotein</keyword>
<comment type="similarity">
    <text evidence="9">Belongs to the immunoglobulin superfamily. TIM family.</text>
</comment>
<feature type="domain" description="Ig-like" evidence="13">
    <location>
        <begin position="27"/>
        <end position="126"/>
    </location>
</feature>
<dbReference type="FunFam" id="2.60.40.10:FF:000774">
    <property type="entry name" value="Hepatitis A virus cellular receptor 1"/>
    <property type="match status" value="1"/>
</dbReference>
<dbReference type="PROSITE" id="PS50853">
    <property type="entry name" value="FN3"/>
    <property type="match status" value="3"/>
</dbReference>
<evidence type="ECO:0000256" key="8">
    <source>
        <dbReference type="ARBA" id="ARBA00023319"/>
    </source>
</evidence>
<dbReference type="FunFam" id="2.60.40.10:FF:000120">
    <property type="entry name" value="Down syndrome cell adhesion molecule like 1"/>
    <property type="match status" value="1"/>
</dbReference>
<sequence length="569" mass="62536">MRILGSCVLFWLLTGYVSANTIITTVGSDVTLHCNYDAKYYGRLFVCWGRGDIPNSGCANEVIRSDGTKVTSRLSERYHLIGDLGEGDVSLTITQVQEGDSGVYGCRVEIPGWFNDHKHQTTLRVNPGRPLPLKVETREVKERTLTVRWMAPFDGGRPITTYIIEIKNKYASWDTAIRTEVIQPQLTQVTLVDLRPYKTYNIRMFAANSVGTSETSNVLTITTKEGVPEGPPLDVQLQALSSDSISVTWKPPKTDLRNGVLRSYTISYREDEGNQFKRWQHVSVTATREVESFTLTNLKPSTWYSVRLQAKTSAGTGPASDSPRCSTLDEVPETTAASSTVTSSSSSSSSAAAAATTRTHHTSLTPVHTALTAQMVPTSTAWEETTSTLTLVPPDPPVIELKEVKDNAISLFWTPGFEGDSPITGYFLEYKAANASWDYTESVVDFSPNETDATIIEINPSTYNIRMFAKSSVGTSKASNVLTVTTGGTDRERENLIPTFPNDSESVMTAENTQGVPIAAIVVPAVVVLLIGTVMLLILRRRKHRNGHLNVWMSSTVLRYKGSDSLQEL</sequence>
<reference evidence="15" key="2">
    <citation type="submission" date="2016-06" db="EMBL/GenBank/DDBJ databases">
        <title>The genome of a short-lived fish provides insights into sex chromosome evolution and the genetic control of aging.</title>
        <authorList>
            <person name="Reichwald K."/>
            <person name="Felder M."/>
            <person name="Petzold A."/>
            <person name="Koch P."/>
            <person name="Groth M."/>
            <person name="Platzer M."/>
        </authorList>
    </citation>
    <scope>NUCLEOTIDE SEQUENCE</scope>
    <source>
        <tissue evidence="15">Brain</tissue>
    </source>
</reference>
<dbReference type="PROSITE" id="PS50835">
    <property type="entry name" value="IG_LIKE"/>
    <property type="match status" value="1"/>
</dbReference>
<evidence type="ECO:0000259" key="14">
    <source>
        <dbReference type="PROSITE" id="PS50853"/>
    </source>
</evidence>
<gene>
    <name evidence="15" type="primary">Nfu_g_1_004417</name>
</gene>
<dbReference type="PANTHER" id="PTHR46608:SF3">
    <property type="entry name" value="T-CELL IMMUNOGLOBULIN AND MUCIN DOMAIN-CONTAINING PROTEIN 4"/>
    <property type="match status" value="1"/>
</dbReference>
<evidence type="ECO:0000256" key="5">
    <source>
        <dbReference type="ARBA" id="ARBA00023136"/>
    </source>
</evidence>
<evidence type="ECO:0000256" key="3">
    <source>
        <dbReference type="ARBA" id="ARBA00022729"/>
    </source>
</evidence>